<evidence type="ECO:0000256" key="1">
    <source>
        <dbReference type="SAM" id="SignalP"/>
    </source>
</evidence>
<keyword evidence="4" id="KW-1185">Reference proteome</keyword>
<dbReference type="Gene3D" id="1.10.510.10">
    <property type="entry name" value="Transferase(Phosphotransferase) domain 1"/>
    <property type="match status" value="1"/>
</dbReference>
<reference evidence="3" key="1">
    <citation type="submission" date="2020-01" db="EMBL/GenBank/DDBJ databases">
        <authorList>
            <consortium name="DOE Joint Genome Institute"/>
            <person name="Haridas S."/>
            <person name="Albert R."/>
            <person name="Binder M."/>
            <person name="Bloem J."/>
            <person name="Labutti K."/>
            <person name="Salamov A."/>
            <person name="Andreopoulos B."/>
            <person name="Baker S.E."/>
            <person name="Barry K."/>
            <person name="Bills G."/>
            <person name="Bluhm B.H."/>
            <person name="Cannon C."/>
            <person name="Castanera R."/>
            <person name="Culley D.E."/>
            <person name="Daum C."/>
            <person name="Ezra D."/>
            <person name="Gonzalez J.B."/>
            <person name="Henrissat B."/>
            <person name="Kuo A."/>
            <person name="Liang C."/>
            <person name="Lipzen A."/>
            <person name="Lutzoni F."/>
            <person name="Magnuson J."/>
            <person name="Mondo S."/>
            <person name="Nolan M."/>
            <person name="Ohm R."/>
            <person name="Pangilinan J."/>
            <person name="Park H.-J."/>
            <person name="Ramirez L."/>
            <person name="Alfaro M."/>
            <person name="Sun H."/>
            <person name="Tritt A."/>
            <person name="Yoshinaga Y."/>
            <person name="Zwiers L.-H."/>
            <person name="Turgeon B.G."/>
            <person name="Goodwin S.B."/>
            <person name="Spatafora J.W."/>
            <person name="Crous P.W."/>
            <person name="Grigoriev I.V."/>
        </authorList>
    </citation>
    <scope>NUCLEOTIDE SEQUENCE</scope>
    <source>
        <strain evidence="3">CBS 394.84</strain>
    </source>
</reference>
<feature type="domain" description="Protein kinase" evidence="2">
    <location>
        <begin position="56"/>
        <end position="338"/>
    </location>
</feature>
<organism evidence="3 4">
    <name type="scientific">Cucurbitaria berberidis CBS 394.84</name>
    <dbReference type="NCBI Taxonomy" id="1168544"/>
    <lineage>
        <taxon>Eukaryota</taxon>
        <taxon>Fungi</taxon>
        <taxon>Dikarya</taxon>
        <taxon>Ascomycota</taxon>
        <taxon>Pezizomycotina</taxon>
        <taxon>Dothideomycetes</taxon>
        <taxon>Pleosporomycetidae</taxon>
        <taxon>Pleosporales</taxon>
        <taxon>Pleosporineae</taxon>
        <taxon>Cucurbitariaceae</taxon>
        <taxon>Cucurbitaria</taxon>
    </lineage>
</organism>
<dbReference type="PANTHER" id="PTHR44167:SF24">
    <property type="entry name" value="SERINE_THREONINE-PROTEIN KINASE CHK2"/>
    <property type="match status" value="1"/>
</dbReference>
<gene>
    <name evidence="3" type="ORF">K460DRAFT_169205</name>
</gene>
<dbReference type="EMBL" id="ML976618">
    <property type="protein sequence ID" value="KAF1841550.1"/>
    <property type="molecule type" value="Genomic_DNA"/>
</dbReference>
<feature type="chain" id="PRO_5040408121" evidence="1">
    <location>
        <begin position="34"/>
        <end position="355"/>
    </location>
</feature>
<dbReference type="Proteomes" id="UP000800039">
    <property type="component" value="Unassembled WGS sequence"/>
</dbReference>
<dbReference type="Pfam" id="PF00069">
    <property type="entry name" value="Pkinase"/>
    <property type="match status" value="1"/>
</dbReference>
<dbReference type="GO" id="GO:0004672">
    <property type="term" value="F:protein kinase activity"/>
    <property type="evidence" value="ECO:0007669"/>
    <property type="project" value="InterPro"/>
</dbReference>
<dbReference type="InterPro" id="IPR011009">
    <property type="entry name" value="Kinase-like_dom_sf"/>
</dbReference>
<dbReference type="InterPro" id="IPR008271">
    <property type="entry name" value="Ser/Thr_kinase_AS"/>
</dbReference>
<feature type="non-terminal residue" evidence="3">
    <location>
        <position position="1"/>
    </location>
</feature>
<accession>A0A9P4L4J1</accession>
<comment type="caution">
    <text evidence="3">The sequence shown here is derived from an EMBL/GenBank/DDBJ whole genome shotgun (WGS) entry which is preliminary data.</text>
</comment>
<dbReference type="PROSITE" id="PS50011">
    <property type="entry name" value="PROTEIN_KINASE_DOM"/>
    <property type="match status" value="1"/>
</dbReference>
<sequence>MNRSSKNTVSPKFKMRTLSLVLVSALRWCLAEATPWQCRPGSVDLNNIYPELVSERNHTVDIGEGTDGQIFMSESSEQIAIKRFFSDTSSDQIHDEYWIGQSLSHPNIAKTHSLTRHRNDTDDNDDDDDGYWQMEMEFVQFPLLDLLDHDVWAERAWSFSATSCVFAQLVEAVAFMHESGIAHRDLKVENVMVARNGVVKLIDFGSAAASRSALAGTRLNSTENWVGTPITMAPEVHGERFFDMEKADVWSLGVILLRLSLGVYLWEPEGVLGALADNEAFRAFLAEREDQTPDTKNGEDVCTLCQLPQVARDIVAGMLEVDPRKRLNLRTVVESQWFRDTAIAVSEGLANPEHH</sequence>
<evidence type="ECO:0000259" key="2">
    <source>
        <dbReference type="PROSITE" id="PS50011"/>
    </source>
</evidence>
<evidence type="ECO:0000313" key="4">
    <source>
        <dbReference type="Proteomes" id="UP000800039"/>
    </source>
</evidence>
<keyword evidence="1" id="KW-0732">Signal</keyword>
<dbReference type="GO" id="GO:0005524">
    <property type="term" value="F:ATP binding"/>
    <property type="evidence" value="ECO:0007669"/>
    <property type="project" value="InterPro"/>
</dbReference>
<proteinExistence type="predicted"/>
<dbReference type="SMART" id="SM00220">
    <property type="entry name" value="S_TKc"/>
    <property type="match status" value="1"/>
</dbReference>
<dbReference type="InterPro" id="IPR000719">
    <property type="entry name" value="Prot_kinase_dom"/>
</dbReference>
<keyword evidence="3" id="KW-0418">Kinase</keyword>
<dbReference type="SUPFAM" id="SSF56112">
    <property type="entry name" value="Protein kinase-like (PK-like)"/>
    <property type="match status" value="1"/>
</dbReference>
<dbReference type="AlphaFoldDB" id="A0A9P4L4J1"/>
<protein>
    <submittedName>
        <fullName evidence="3">Kinase-like protein</fullName>
    </submittedName>
</protein>
<evidence type="ECO:0000313" key="3">
    <source>
        <dbReference type="EMBL" id="KAF1841550.1"/>
    </source>
</evidence>
<keyword evidence="3" id="KW-0808">Transferase</keyword>
<dbReference type="RefSeq" id="XP_040784113.1">
    <property type="nucleotide sequence ID" value="XM_040926942.1"/>
</dbReference>
<dbReference type="PROSITE" id="PS00108">
    <property type="entry name" value="PROTEIN_KINASE_ST"/>
    <property type="match status" value="1"/>
</dbReference>
<dbReference type="PANTHER" id="PTHR44167">
    <property type="entry name" value="OVARIAN-SPECIFIC SERINE/THREONINE-PROTEIN KINASE LOK-RELATED"/>
    <property type="match status" value="1"/>
</dbReference>
<feature type="signal peptide" evidence="1">
    <location>
        <begin position="1"/>
        <end position="33"/>
    </location>
</feature>
<name>A0A9P4L4J1_9PLEO</name>
<dbReference type="OrthoDB" id="4062651at2759"/>
<dbReference type="GeneID" id="63844194"/>